<reference evidence="2 3" key="1">
    <citation type="submission" date="2019-05" db="EMBL/GenBank/DDBJ databases">
        <title>Genome sequences of Thalassotalea litorea 1K03283.</title>
        <authorList>
            <person name="Zhang D."/>
        </authorList>
    </citation>
    <scope>NUCLEOTIDE SEQUENCE [LARGE SCALE GENOMIC DNA]</scope>
    <source>
        <strain evidence="2 3">MCCC 1K03283</strain>
    </source>
</reference>
<dbReference type="SUPFAM" id="SSF53448">
    <property type="entry name" value="Nucleotide-diphospho-sugar transferases"/>
    <property type="match status" value="1"/>
</dbReference>
<proteinExistence type="predicted"/>
<gene>
    <name evidence="2" type="ORF">FE810_09050</name>
</gene>
<dbReference type="AlphaFoldDB" id="A0A5R9IHQ9"/>
<dbReference type="OrthoDB" id="7248516at2"/>
<evidence type="ECO:0000313" key="2">
    <source>
        <dbReference type="EMBL" id="TLU65064.1"/>
    </source>
</evidence>
<organism evidence="2 3">
    <name type="scientific">Thalassotalea litorea</name>
    <dbReference type="NCBI Taxonomy" id="2020715"/>
    <lineage>
        <taxon>Bacteria</taxon>
        <taxon>Pseudomonadati</taxon>
        <taxon>Pseudomonadota</taxon>
        <taxon>Gammaproteobacteria</taxon>
        <taxon>Alteromonadales</taxon>
        <taxon>Colwelliaceae</taxon>
        <taxon>Thalassotalea</taxon>
    </lineage>
</organism>
<comment type="caution">
    <text evidence="2">The sequence shown here is derived from an EMBL/GenBank/DDBJ whole genome shotgun (WGS) entry which is preliminary data.</text>
</comment>
<accession>A0A5R9IHQ9</accession>
<dbReference type="InterPro" id="IPR029044">
    <property type="entry name" value="Nucleotide-diphossugar_trans"/>
</dbReference>
<dbReference type="Proteomes" id="UP000307790">
    <property type="component" value="Unassembled WGS sequence"/>
</dbReference>
<evidence type="ECO:0000259" key="1">
    <source>
        <dbReference type="Pfam" id="PF00535"/>
    </source>
</evidence>
<name>A0A5R9IHQ9_9GAMM</name>
<keyword evidence="2" id="KW-0808">Transferase</keyword>
<dbReference type="EMBL" id="VCBC01000008">
    <property type="protein sequence ID" value="TLU65064.1"/>
    <property type="molecule type" value="Genomic_DNA"/>
</dbReference>
<dbReference type="Gene3D" id="3.90.550.10">
    <property type="entry name" value="Spore Coat Polysaccharide Biosynthesis Protein SpsA, Chain A"/>
    <property type="match status" value="1"/>
</dbReference>
<dbReference type="InterPro" id="IPR001173">
    <property type="entry name" value="Glyco_trans_2-like"/>
</dbReference>
<feature type="domain" description="Glycosyltransferase 2-like" evidence="1">
    <location>
        <begin position="11"/>
        <end position="111"/>
    </location>
</feature>
<keyword evidence="3" id="KW-1185">Reference proteome</keyword>
<dbReference type="Pfam" id="PF00535">
    <property type="entry name" value="Glycos_transf_2"/>
    <property type="match status" value="1"/>
</dbReference>
<sequence length="292" mass="33001">MVKYMKKKIAILLTCFNRKDLTIDCLKKIEKQKQIEGYNYQIFLVDDGSDGTGEEVGKLFDNVNVLSGNGALFWSGGMRLAFKEAMKWGPDFYLWLNDDALIYEDSLYRLLVQGRKLVEKGCSGILLGSMEDPNTGQITYGGKVRASKFSLSKVKMVLPDRTVCLPCDLINGNLVLIPKIVADKLGNIKEVYTHGLGDYDYGLRAQKAGFQCLVAPGVYGACSNNKVEGTCRDSQLTVKSRIRMLEGPVALPPINEWLYYTREHGGILWPLFWSKSLIRKWFPSVWVKMREK</sequence>
<protein>
    <submittedName>
        <fullName evidence="2">Glycosyltransferase family 2 protein</fullName>
    </submittedName>
</protein>
<dbReference type="GO" id="GO:0016740">
    <property type="term" value="F:transferase activity"/>
    <property type="evidence" value="ECO:0007669"/>
    <property type="project" value="UniProtKB-KW"/>
</dbReference>
<evidence type="ECO:0000313" key="3">
    <source>
        <dbReference type="Proteomes" id="UP000307790"/>
    </source>
</evidence>